<feature type="transmembrane region" description="Helical" evidence="5">
    <location>
        <begin position="38"/>
        <end position="61"/>
    </location>
</feature>
<keyword evidence="4 5" id="KW-0472">Membrane</keyword>
<feature type="transmembrane region" description="Helical" evidence="5">
    <location>
        <begin position="188"/>
        <end position="221"/>
    </location>
</feature>
<dbReference type="PROSITE" id="PS50262">
    <property type="entry name" value="G_PROTEIN_RECEP_F1_2"/>
    <property type="match status" value="1"/>
</dbReference>
<evidence type="ECO:0000256" key="5">
    <source>
        <dbReference type="SAM" id="Phobius"/>
    </source>
</evidence>
<dbReference type="CDD" id="cd14978">
    <property type="entry name" value="7tmA_FMRFamide_R-like"/>
    <property type="match status" value="1"/>
</dbReference>
<protein>
    <submittedName>
        <fullName evidence="8">G_PROTEIN_RECEP_F1_2 domain-containing protein</fullName>
    </submittedName>
</protein>
<dbReference type="Pfam" id="PF10324">
    <property type="entry name" value="7TM_GPCR_Srw"/>
    <property type="match status" value="2"/>
</dbReference>
<evidence type="ECO:0000256" key="1">
    <source>
        <dbReference type="ARBA" id="ARBA00004370"/>
    </source>
</evidence>
<sequence>MSDLGTGEVECLFGSVPTPDYSWLLPALEAFHTNYSLIHPYVVVFICCTGIIMNIITMIVLLKAPVKCPVTVLLFAVAGCDLFVMLTYFIFVIHFLFFAANRCDPDDYSFGWAIFMMFHAHTSVIFHATSIWITVLIAQIRILTLSHKKHRRRMIKSVYVVVPSQDNCFKLEVQLSLHFHFFVCRFRLLLFGVVNIFLLIPIVQSSNAIFIVCALQLSFWANGLCFKMFPCILLTISIILLVKILTDVSRQRSALAKVMNRKKIPRDCISPILLVVLTIFLITELPQGILLLLTGIFASRKFHYDVYLPLGDFMDLLSLVNSAVNFIIYCTMSRNFRRVLIQMLRYRRISIRSFSEEFAIICRLSSITVLLSNTL</sequence>
<organism evidence="7 8">
    <name type="scientific">Syphacia muris</name>
    <dbReference type="NCBI Taxonomy" id="451379"/>
    <lineage>
        <taxon>Eukaryota</taxon>
        <taxon>Metazoa</taxon>
        <taxon>Ecdysozoa</taxon>
        <taxon>Nematoda</taxon>
        <taxon>Chromadorea</taxon>
        <taxon>Rhabditida</taxon>
        <taxon>Spirurina</taxon>
        <taxon>Oxyuridomorpha</taxon>
        <taxon>Oxyuroidea</taxon>
        <taxon>Oxyuridae</taxon>
        <taxon>Syphacia</taxon>
    </lineage>
</organism>
<feature type="transmembrane region" description="Helical" evidence="5">
    <location>
        <begin position="269"/>
        <end position="293"/>
    </location>
</feature>
<keyword evidence="3 5" id="KW-1133">Transmembrane helix</keyword>
<reference evidence="8" key="1">
    <citation type="submission" date="2016-04" db="UniProtKB">
        <authorList>
            <consortium name="WormBaseParasite"/>
        </authorList>
    </citation>
    <scope>IDENTIFICATION</scope>
</reference>
<feature type="domain" description="G-protein coupled receptors family 1 profile" evidence="6">
    <location>
        <begin position="53"/>
        <end position="329"/>
    </location>
</feature>
<proteinExistence type="predicted"/>
<dbReference type="PRINTS" id="PR00237">
    <property type="entry name" value="GPCRRHODOPSN"/>
</dbReference>
<dbReference type="GO" id="GO:0008528">
    <property type="term" value="F:G protein-coupled peptide receptor activity"/>
    <property type="evidence" value="ECO:0007669"/>
    <property type="project" value="InterPro"/>
</dbReference>
<accession>A0A0N5AG14</accession>
<evidence type="ECO:0000259" key="6">
    <source>
        <dbReference type="PROSITE" id="PS50262"/>
    </source>
</evidence>
<dbReference type="PANTHER" id="PTHR46273:SF16">
    <property type="entry name" value="G-PROTEIN COUPLED RECEPTORS FAMILY 1 PROFILE DOMAIN-CONTAINING PROTEIN"/>
    <property type="match status" value="1"/>
</dbReference>
<dbReference type="PANTHER" id="PTHR46273">
    <property type="entry name" value="MYOSUPPRESSIN RECEPTOR 1, ISOFORM B-RELATED"/>
    <property type="match status" value="1"/>
</dbReference>
<dbReference type="InterPro" id="IPR053219">
    <property type="entry name" value="GPCR_Dmsr-1"/>
</dbReference>
<dbReference type="Gene3D" id="1.20.1070.10">
    <property type="entry name" value="Rhodopsin 7-helix transmembrane proteins"/>
    <property type="match status" value="1"/>
</dbReference>
<feature type="transmembrane region" description="Helical" evidence="5">
    <location>
        <begin position="227"/>
        <end position="248"/>
    </location>
</feature>
<evidence type="ECO:0000256" key="4">
    <source>
        <dbReference type="ARBA" id="ARBA00023136"/>
    </source>
</evidence>
<dbReference type="STRING" id="451379.A0A0N5AG14"/>
<dbReference type="Proteomes" id="UP000046393">
    <property type="component" value="Unplaced"/>
</dbReference>
<dbReference type="WBParaSite" id="SMUV_0000323901-mRNA-1">
    <property type="protein sequence ID" value="SMUV_0000323901-mRNA-1"/>
    <property type="gene ID" value="SMUV_0000323901"/>
</dbReference>
<dbReference type="InterPro" id="IPR000276">
    <property type="entry name" value="GPCR_Rhodpsn"/>
</dbReference>
<dbReference type="AlphaFoldDB" id="A0A0N5AG14"/>
<comment type="subcellular location">
    <subcellularLocation>
        <location evidence="1">Membrane</location>
    </subcellularLocation>
</comment>
<dbReference type="InterPro" id="IPR017452">
    <property type="entry name" value="GPCR_Rhodpsn_7TM"/>
</dbReference>
<evidence type="ECO:0000313" key="7">
    <source>
        <dbReference type="Proteomes" id="UP000046393"/>
    </source>
</evidence>
<keyword evidence="7" id="KW-1185">Reference proteome</keyword>
<dbReference type="GO" id="GO:0005886">
    <property type="term" value="C:plasma membrane"/>
    <property type="evidence" value="ECO:0007669"/>
    <property type="project" value="TreeGrafter"/>
</dbReference>
<name>A0A0N5AG14_9BILA</name>
<dbReference type="InterPro" id="IPR019427">
    <property type="entry name" value="7TM_GPCR_serpentine_rcpt_Srw"/>
</dbReference>
<dbReference type="SUPFAM" id="SSF81321">
    <property type="entry name" value="Family A G protein-coupled receptor-like"/>
    <property type="match status" value="1"/>
</dbReference>
<keyword evidence="2 5" id="KW-0812">Transmembrane</keyword>
<feature type="transmembrane region" description="Helical" evidence="5">
    <location>
        <begin position="313"/>
        <end position="332"/>
    </location>
</feature>
<evidence type="ECO:0000313" key="8">
    <source>
        <dbReference type="WBParaSite" id="SMUV_0000323901-mRNA-1"/>
    </source>
</evidence>
<feature type="transmembrane region" description="Helical" evidence="5">
    <location>
        <begin position="110"/>
        <end position="143"/>
    </location>
</feature>
<feature type="transmembrane region" description="Helical" evidence="5">
    <location>
        <begin position="73"/>
        <end position="98"/>
    </location>
</feature>
<evidence type="ECO:0000256" key="3">
    <source>
        <dbReference type="ARBA" id="ARBA00022989"/>
    </source>
</evidence>
<evidence type="ECO:0000256" key="2">
    <source>
        <dbReference type="ARBA" id="ARBA00022692"/>
    </source>
</evidence>